<feature type="domain" description="Proliferating cell nuclear antigen PCNA C-terminal" evidence="6">
    <location>
        <begin position="130"/>
        <end position="247"/>
    </location>
</feature>
<dbReference type="CDD" id="cd00577">
    <property type="entry name" value="PCNA"/>
    <property type="match status" value="1"/>
</dbReference>
<sequence>MRFTIPKSTDFKKVVQVLTKISDEVPLKVTHEGLTCRVLSEDKTTLTSLYLSASMFEDVEVEGEEVFKVRTKDLANVAKRASRNDIAEFELDRANRILTVRLRDKKTGVIRQFDIPVSLEVEGEVGEINLNYPVTFEVLASDFKEVLSDLKIVGDEVEISYSQGKIRFRSEGVGRGYEAFMEQDRPLIYLSANEEPVSSVYAVDLLAPTMKVASASSVVRVSFGENIPIQLKFDIKGQGTITYWLAPRT</sequence>
<evidence type="ECO:0000256" key="1">
    <source>
        <dbReference type="ARBA" id="ARBA00010462"/>
    </source>
</evidence>
<evidence type="ECO:0000313" key="7">
    <source>
        <dbReference type="EMBL" id="HDS11056.1"/>
    </source>
</evidence>
<dbReference type="GO" id="GO:0003677">
    <property type="term" value="F:DNA binding"/>
    <property type="evidence" value="ECO:0007669"/>
    <property type="project" value="UniProtKB-UniRule"/>
</dbReference>
<dbReference type="GO" id="GO:0006275">
    <property type="term" value="P:regulation of DNA replication"/>
    <property type="evidence" value="ECO:0007669"/>
    <property type="project" value="UniProtKB-UniRule"/>
</dbReference>
<evidence type="ECO:0000256" key="2">
    <source>
        <dbReference type="ARBA" id="ARBA00022705"/>
    </source>
</evidence>
<dbReference type="InterPro" id="IPR022648">
    <property type="entry name" value="Pr_cel_nuc_antig_N"/>
</dbReference>
<dbReference type="Gene3D" id="3.70.10.10">
    <property type="match status" value="1"/>
</dbReference>
<evidence type="ECO:0000259" key="5">
    <source>
        <dbReference type="Pfam" id="PF00705"/>
    </source>
</evidence>
<dbReference type="AlphaFoldDB" id="A0A7C1E8W1"/>
<evidence type="ECO:0000256" key="4">
    <source>
        <dbReference type="HAMAP-Rule" id="MF_00317"/>
    </source>
</evidence>
<dbReference type="PANTHER" id="PTHR11352">
    <property type="entry name" value="PROLIFERATING CELL NUCLEAR ANTIGEN"/>
    <property type="match status" value="1"/>
</dbReference>
<dbReference type="Pfam" id="PF00705">
    <property type="entry name" value="PCNA_N"/>
    <property type="match status" value="1"/>
</dbReference>
<comment type="similarity">
    <text evidence="1 4">Belongs to the PCNA family.</text>
</comment>
<dbReference type="InterPro" id="IPR022649">
    <property type="entry name" value="Pr_cel_nuc_antig_C"/>
</dbReference>
<dbReference type="InterPro" id="IPR046938">
    <property type="entry name" value="DNA_clamp_sf"/>
</dbReference>
<reference evidence="7" key="1">
    <citation type="journal article" date="2020" name="mSystems">
        <title>Genome- and Community-Level Interaction Insights into Carbon Utilization and Element Cycling Functions of Hydrothermarchaeota in Hydrothermal Sediment.</title>
        <authorList>
            <person name="Zhou Z."/>
            <person name="Liu Y."/>
            <person name="Xu W."/>
            <person name="Pan J."/>
            <person name="Luo Z.H."/>
            <person name="Li M."/>
        </authorList>
    </citation>
    <scope>NUCLEOTIDE SEQUENCE [LARGE SCALE GENOMIC DNA]</scope>
    <source>
        <strain evidence="7">SpSt-123</strain>
    </source>
</reference>
<dbReference type="InterPro" id="IPR000730">
    <property type="entry name" value="Pr_cel_nuc_antig"/>
</dbReference>
<evidence type="ECO:0000256" key="3">
    <source>
        <dbReference type="ARBA" id="ARBA00023125"/>
    </source>
</evidence>
<dbReference type="HAMAP" id="MF_00317">
    <property type="entry name" value="DNApol_clamp_arch"/>
    <property type="match status" value="1"/>
</dbReference>
<accession>A0A7C1E8W1</accession>
<dbReference type="EMBL" id="DSDY01000166">
    <property type="protein sequence ID" value="HDS11056.1"/>
    <property type="molecule type" value="Genomic_DNA"/>
</dbReference>
<dbReference type="PANTHER" id="PTHR11352:SF0">
    <property type="entry name" value="PROLIFERATING CELL NUCLEAR ANTIGEN"/>
    <property type="match status" value="1"/>
</dbReference>
<organism evidence="7">
    <name type="scientific">Fervidicoccus fontis</name>
    <dbReference type="NCBI Taxonomy" id="683846"/>
    <lineage>
        <taxon>Archaea</taxon>
        <taxon>Thermoproteota</taxon>
        <taxon>Thermoprotei</taxon>
        <taxon>Fervidicoccales</taxon>
        <taxon>Fervidicoccaceae</taxon>
        <taxon>Fervidicoccus</taxon>
    </lineage>
</organism>
<comment type="caution">
    <text evidence="7">The sequence shown here is derived from an EMBL/GenBank/DDBJ whole genome shotgun (WGS) entry which is preliminary data.</text>
</comment>
<keyword evidence="2 4" id="KW-0235">DNA replication</keyword>
<dbReference type="GO" id="GO:0006272">
    <property type="term" value="P:leading strand elongation"/>
    <property type="evidence" value="ECO:0007669"/>
    <property type="project" value="TreeGrafter"/>
</dbReference>
<dbReference type="Pfam" id="PF02747">
    <property type="entry name" value="PCNA_C"/>
    <property type="match status" value="1"/>
</dbReference>
<proteinExistence type="inferred from homology"/>
<feature type="domain" description="Proliferating cell nuclear antigen PCNA N-terminal" evidence="5">
    <location>
        <begin position="9"/>
        <end position="115"/>
    </location>
</feature>
<keyword evidence="3 4" id="KW-0238">DNA-binding</keyword>
<comment type="function">
    <text evidence="4">Sliding clamp subunit that acts as a moving platform for DNA processing. Responsible for tethering the catalytic subunit of DNA polymerase and other proteins to DNA during high-speed replication.</text>
</comment>
<evidence type="ECO:0000259" key="6">
    <source>
        <dbReference type="Pfam" id="PF02747"/>
    </source>
</evidence>
<comment type="subunit">
    <text evidence="4">Homotrimer. The subunits circularize to form a toroid; DNA passes through its center. Replication factor C (RFC) is required to load the toroid on the DNA.</text>
</comment>
<dbReference type="GO" id="GO:0030337">
    <property type="term" value="F:DNA polymerase processivity factor activity"/>
    <property type="evidence" value="ECO:0007669"/>
    <property type="project" value="UniProtKB-UniRule"/>
</dbReference>
<name>A0A7C1E8W1_9CREN</name>
<gene>
    <name evidence="4" type="primary">pcn</name>
    <name evidence="7" type="ORF">ENO04_05540</name>
</gene>
<protein>
    <recommendedName>
        <fullName evidence="4">DNA polymerase sliding clamp</fullName>
    </recommendedName>
    <alternativeName>
        <fullName evidence="4">Proliferating cell nuclear antigen homolog</fullName>
        <shortName evidence="4">PCNA</shortName>
    </alternativeName>
</protein>
<dbReference type="SUPFAM" id="SSF55979">
    <property type="entry name" value="DNA clamp"/>
    <property type="match status" value="2"/>
</dbReference>